<dbReference type="EMBL" id="RRYP01009010">
    <property type="protein sequence ID" value="TNV79362.1"/>
    <property type="molecule type" value="Genomic_DNA"/>
</dbReference>
<sequence length="92" mass="10594">MKVKKVQCVQSQSASLILFEPRTTITVFSGSVHLVGPCIQLQSNQYVTGDKFLHTLFNLTMQNQLDLYMLVCHKILQAYDKYITTQRLPTWT</sequence>
<organism evidence="1 2">
    <name type="scientific">Halteria grandinella</name>
    <dbReference type="NCBI Taxonomy" id="5974"/>
    <lineage>
        <taxon>Eukaryota</taxon>
        <taxon>Sar</taxon>
        <taxon>Alveolata</taxon>
        <taxon>Ciliophora</taxon>
        <taxon>Intramacronucleata</taxon>
        <taxon>Spirotrichea</taxon>
        <taxon>Stichotrichia</taxon>
        <taxon>Sporadotrichida</taxon>
        <taxon>Halteriidae</taxon>
        <taxon>Halteria</taxon>
    </lineage>
</organism>
<dbReference type="Proteomes" id="UP000785679">
    <property type="component" value="Unassembled WGS sequence"/>
</dbReference>
<evidence type="ECO:0000313" key="2">
    <source>
        <dbReference type="Proteomes" id="UP000785679"/>
    </source>
</evidence>
<gene>
    <name evidence="1" type="ORF">FGO68_gene16019</name>
</gene>
<accession>A0A8J8NPX2</accession>
<reference evidence="1" key="1">
    <citation type="submission" date="2019-06" db="EMBL/GenBank/DDBJ databases">
        <authorList>
            <person name="Zheng W."/>
        </authorList>
    </citation>
    <scope>NUCLEOTIDE SEQUENCE</scope>
    <source>
        <strain evidence="1">QDHG01</strain>
    </source>
</reference>
<proteinExistence type="predicted"/>
<dbReference type="AlphaFoldDB" id="A0A8J8NPX2"/>
<name>A0A8J8NPX2_HALGN</name>
<comment type="caution">
    <text evidence="1">The sequence shown here is derived from an EMBL/GenBank/DDBJ whole genome shotgun (WGS) entry which is preliminary data.</text>
</comment>
<protein>
    <submittedName>
        <fullName evidence="1">Uncharacterized protein</fullName>
    </submittedName>
</protein>
<keyword evidence="2" id="KW-1185">Reference proteome</keyword>
<evidence type="ECO:0000313" key="1">
    <source>
        <dbReference type="EMBL" id="TNV79362.1"/>
    </source>
</evidence>